<gene>
    <name evidence="1" type="ORF">HYC85_004705</name>
</gene>
<dbReference type="AlphaFoldDB" id="A0A7J7HXA4"/>
<proteinExistence type="predicted"/>
<sequence length="84" mass="9558">MLKLPQKIEVNVMDGIQNARVIWTINFHLAMYFPDINILAIIDTDVNYGCAEQCQNCNNQVYTPGFIKSLSGSTLLWPRVNLEV</sequence>
<protein>
    <submittedName>
        <fullName evidence="1">Uncharacterized protein</fullName>
    </submittedName>
</protein>
<evidence type="ECO:0000313" key="2">
    <source>
        <dbReference type="Proteomes" id="UP000593564"/>
    </source>
</evidence>
<name>A0A7J7HXA4_CAMSI</name>
<evidence type="ECO:0000313" key="1">
    <source>
        <dbReference type="EMBL" id="KAF5957480.1"/>
    </source>
</evidence>
<keyword evidence="2" id="KW-1185">Reference proteome</keyword>
<dbReference type="EMBL" id="JACBKZ010000002">
    <property type="protein sequence ID" value="KAF5957480.1"/>
    <property type="molecule type" value="Genomic_DNA"/>
</dbReference>
<comment type="caution">
    <text evidence="1">The sequence shown here is derived from an EMBL/GenBank/DDBJ whole genome shotgun (WGS) entry which is preliminary data.</text>
</comment>
<reference evidence="2" key="1">
    <citation type="journal article" date="2020" name="Nat. Commun.">
        <title>Genome assembly of wild tea tree DASZ reveals pedigree and selection history of tea varieties.</title>
        <authorList>
            <person name="Zhang W."/>
            <person name="Zhang Y."/>
            <person name="Qiu H."/>
            <person name="Guo Y."/>
            <person name="Wan H."/>
            <person name="Zhang X."/>
            <person name="Scossa F."/>
            <person name="Alseekh S."/>
            <person name="Zhang Q."/>
            <person name="Wang P."/>
            <person name="Xu L."/>
            <person name="Schmidt M.H."/>
            <person name="Jia X."/>
            <person name="Li D."/>
            <person name="Zhu A."/>
            <person name="Guo F."/>
            <person name="Chen W."/>
            <person name="Ni D."/>
            <person name="Usadel B."/>
            <person name="Fernie A.R."/>
            <person name="Wen W."/>
        </authorList>
    </citation>
    <scope>NUCLEOTIDE SEQUENCE [LARGE SCALE GENOMIC DNA]</scope>
    <source>
        <strain evidence="2">cv. G240</strain>
    </source>
</reference>
<reference evidence="1 2" key="2">
    <citation type="submission" date="2020-07" db="EMBL/GenBank/DDBJ databases">
        <title>Genome assembly of wild tea tree DASZ reveals pedigree and selection history of tea varieties.</title>
        <authorList>
            <person name="Zhang W."/>
        </authorList>
    </citation>
    <scope>NUCLEOTIDE SEQUENCE [LARGE SCALE GENOMIC DNA]</scope>
    <source>
        <strain evidence="2">cv. G240</strain>
        <tissue evidence="1">Leaf</tissue>
    </source>
</reference>
<accession>A0A7J7HXA4</accession>
<organism evidence="1 2">
    <name type="scientific">Camellia sinensis</name>
    <name type="common">Tea plant</name>
    <name type="synonym">Thea sinensis</name>
    <dbReference type="NCBI Taxonomy" id="4442"/>
    <lineage>
        <taxon>Eukaryota</taxon>
        <taxon>Viridiplantae</taxon>
        <taxon>Streptophyta</taxon>
        <taxon>Embryophyta</taxon>
        <taxon>Tracheophyta</taxon>
        <taxon>Spermatophyta</taxon>
        <taxon>Magnoliopsida</taxon>
        <taxon>eudicotyledons</taxon>
        <taxon>Gunneridae</taxon>
        <taxon>Pentapetalae</taxon>
        <taxon>asterids</taxon>
        <taxon>Ericales</taxon>
        <taxon>Theaceae</taxon>
        <taxon>Camellia</taxon>
    </lineage>
</organism>
<dbReference type="Proteomes" id="UP000593564">
    <property type="component" value="Unassembled WGS sequence"/>
</dbReference>